<dbReference type="GO" id="GO:0006633">
    <property type="term" value="P:fatty acid biosynthetic process"/>
    <property type="evidence" value="ECO:0007669"/>
    <property type="project" value="InterPro"/>
</dbReference>
<dbReference type="GO" id="GO:0016491">
    <property type="term" value="F:oxidoreductase activity"/>
    <property type="evidence" value="ECO:0007669"/>
    <property type="project" value="InterPro"/>
</dbReference>
<dbReference type="GO" id="GO:0004315">
    <property type="term" value="F:3-oxoacyl-[acyl-carrier-protein] synthase activity"/>
    <property type="evidence" value="ECO:0007669"/>
    <property type="project" value="InterPro"/>
</dbReference>
<feature type="active site" description="Proton donor; for dehydratase activity" evidence="8">
    <location>
        <position position="3174"/>
    </location>
</feature>
<dbReference type="Gene3D" id="3.40.50.720">
    <property type="entry name" value="NAD(P)-binding Rossmann-like Domain"/>
    <property type="match status" value="4"/>
</dbReference>
<feature type="active site" description="Proton acceptor; for dehydratase activity" evidence="8">
    <location>
        <position position="5056"/>
    </location>
</feature>
<dbReference type="PANTHER" id="PTHR43775">
    <property type="entry name" value="FATTY ACID SYNTHASE"/>
    <property type="match status" value="1"/>
</dbReference>
<dbReference type="InterPro" id="IPR020843">
    <property type="entry name" value="ER"/>
</dbReference>
<feature type="active site" description="Proton donor; for dehydratase activity" evidence="8">
    <location>
        <position position="5220"/>
    </location>
</feature>
<dbReference type="PROSITE" id="PS00606">
    <property type="entry name" value="KS3_1"/>
    <property type="match status" value="4"/>
</dbReference>
<feature type="domain" description="PKS/mFAS DH" evidence="11">
    <location>
        <begin position="2980"/>
        <end position="3249"/>
    </location>
</feature>
<feature type="domain" description="Carrier" evidence="9">
    <location>
        <begin position="7823"/>
        <end position="7898"/>
    </location>
</feature>
<evidence type="ECO:0000313" key="13">
    <source>
        <dbReference type="Proteomes" id="UP000281594"/>
    </source>
</evidence>
<name>A0A3L8RF13_STRRN</name>
<dbReference type="InterPro" id="IPR020806">
    <property type="entry name" value="PKS_PP-bd"/>
</dbReference>
<keyword evidence="4" id="KW-0808">Transferase</keyword>
<dbReference type="Pfam" id="PF13602">
    <property type="entry name" value="ADH_zinc_N_2"/>
    <property type="match status" value="3"/>
</dbReference>
<dbReference type="SUPFAM" id="SSF55048">
    <property type="entry name" value="Probable ACP-binding domain of malonyl-CoA ACP transacylase"/>
    <property type="match status" value="4"/>
</dbReference>
<sequence>MTEMTEHEKLLSYLKKVTADSYETKERLRKIEAREQEPVAIVGMGCRFPGGVEDPEGFWQLVATGTDAMSGFPVNRGWETPDLSESGDEGAAYTPVGGFLEGAGDFDAEFFGISPREALGMDPQQRLLLETCWEALEDAGIAPGSLKGTDTGVYAGIIALGYRVGERDGAGGFGMTGTTASVASGRVAYSLGLQGPAVSIDTACSSSLTAIHLAAQALRSGECGMALAGGVTVMASPGTFTEFARQRGLAADGRCKPFAEAADGTGWGEGVGVLVLERLSDARERGHRVLAVISGSAVNQDGASNGLSAPNGPSQQRVIRAALASAGLQPADVDVVEAHGTGTALGDPIEAQALLATYGQGRPEGRPLLLGSVKSNIGHTQAAAGVAGVIKMVQAMRNGVLPQTLHVDAPSSHVDWSAGAVELLTESREWPAGTGPRRAGVSGFGISGTNVHLILEQPVQDESAQDVSAVDAPVLDGLVSAGPVVWVLSARSDVALAGQAGRLAEFVAGRPEVAAKDVAFSLAATRTTGFAHRLVVVGGGRDRLLEGLRAVAAAGVGGVVPGVVSGVAGGGGVAVVFSGQGSQRVGMGLGLYEVFPVFAEAFDEVCGEFEGLLPGSLREVIAAGGAGLDRTVFAQAGLFAVQVGLFRLWSSWGVVPQCVAGHSIGEVTAAYVAGVWDLADACAVVAARGRLMQALPAGGAMAVLDASWAQADGLVAGRSGVAVAAVNGVRQTVISGVESVVEELAGVWCEGGGRARRLRVSHAFHSPLMDPMLEEFGAVLEGVVCREPQIAMVLGTPGADVTDPAYWVSHVRETVRHHDVVQAIRAQGVEVFAELGPDGALSAMDDDGSAIWIPALREGQDEPETALRALAGLYTSGVEVDWAAVTAAGASKVALPTYPFQHQHYWPKTMAGRGDVSSAGQQQSGHPLLAAAVWLAEGDGLVLTGRLSLAAMPWLADHTVHGTVLLPGTAFVDLAIHAGDLAGCGTLEELTLQEPLLLPSSGGVQLQVHVGDSDSGRRTVTVSSREGEGEWVRHAVGVLATADRETAPALLDVWPPAGAESVPVDDAYERFAQRGYGYGPAFQGLRQVWQVGDTVYTEVELPQAAEADVAGFGLHPALLDAALHGLLVASDGGTGTGLPFAWSGVRLLADGARHLRVVLARGAGGVSVTAFDGAGQPVLQAQSLAMREALAGQLSGSDRQVRQSLFTVDWVPLPAPQVADAEVRWVRHGGSDVAPVVVAVVPAAEPGVSAPRAAQLAAARVLGWVQEWLADPGTDGSRLVVWIQGAAAGQDLAGAAVAGLVRSAQSEHPGRLLLVDVDLSADLDPGRDADVDAVLAVALDADEPEVRISPAADGGGMVAFGRRLARASELALPRGSGWRVEVAQPGDLGSAAVVDAPDAGVALSAGQVRVGLRAAGVNFRDVVAGLGMVADNRGLGGEGAGVVLEIGPGVDGLTVGQSVMGLVPGWGPVGVVDSRLVAAIPRGWSFQQAAAVPVGFLTAFYALRDLARVRPGQRVLIHAGTGGVGTAAVQLAKAWGLEVFATASPAKQQALRAIGVEESHIASTRDLAFCDQFLAVTGGGGMDVVLNALAGEFTDASLRLLPRGGRFVEMGKTDIRNPEQVAQTCPGVVYQAFDLMDAGEPRVAEMLSELGGLFDAGTLTPPPVTCFELSQAVAALRHLQAARHVGKVVLNVPAEWDPQGTVLVTGGTGTLGGELARHLVDVRGMRHLVLLSRRGPAAPGVARLVAELAELGAEVRVQAADAADRDALAPVLTRISTDRPLTAVIHAAGVIDDATVESLTPERMAPVLAAKADAAWNLHELTEDAGLAGFVLYSSAAAGMGSPGQGSYAAANAFLDALATYRRDRHLAGQSLAWGLWAQASGMTGHLEGAGLSRLRRGGIQALTTEQGLALFEAAAALGAALAVPARLDLTGLSRGGRPVPALLRGLAVGALARPTAAVAVAAGGLAARLVALGPVEREQEVLEIVRAAAAVVLGHSRPGDIDPQRAFREMGIDSLTGLELRNRLSAETGLSLPATLVFDQPTPLEVARFLVAEVCGAEQAVGAAVVPVVRVGTDEPVAIVGMGCRFPGGVENPEGFWRLIASGTDAMSGFPVNRGWETPDLSESGDEGAAYTPMGGFLDGAGEFDAEFFGISPREALGMDPQQRLLLETCWEALEDAGIEPGSLRGSDTGVYAGIIALGYRVGERDGAGGFGMTGTTASVASGRVAYSLGLQGPAVSIDTACSSSLTAIHLAAQALRSGECGIALAGGVTVMPTPGTFTEFARQRGLAADGRCKPFSDAADGTGWGEGVGMVVLERLSVARERGHRVLAVVAGSAVNQDGASNGLSAPNGPSQQRVIRAALASAGLQPGDVDVVEAHGTGTALGDPIEAQALLATYGQGRPEGRPLLLGSVKSNIGHTQAAAGVAGVIKMVQAMRNGVLPQTLHVDAPSSHVDWSAGAVELLTESREWPAGTGPRRAGVSGFGISGTNVHVILEQPAQDVPALDGSGDGGEALEATAQDVSAVDAPVLDGLVSAGSVVWVLSARSDVALAGQAGRLAEFVVARPEVSVRDVAFSLAATRTTGFAHRLVVVGGGRDRLLEGLRAVAAAGVGGVVPGVVSGVAGGGGVAVVFSGQGSQRVGMGLGLYEVFPVFAEAFDEVCGEFEGLLPGSLREVIAAGGAGLDRTVFAQAGLFAVQVGLFRLWSSWGVVPQCVAGHSIGEVTAAYVAGVWDLADACAVVAARGRLMQALPAGGAMAVLDASWAQADGLVAGRSGVAVAAVNGVRQTVISGVESVVEELAGVWCEGGGRARRLRVSHAFHSPLMDPMLEEFGAVLEGVVCREPQIAMVLGTPGADVTDPAYWVSHVRETVRHHDVVQAIRAQGVGVFAELGPDGALSAMDDDGSAIWIPALREGQDEPETALRALAGLYTSGVEVDWAAVTAAGASKVALPTYPFQHQHYWPKAFTTRGDVSSAGQQQSGHPLLAAAVWLAEGDGLVLTGRLSLAAMPWLGDHTVHGTVLLPGTAFVDLAIHAGDLAGCGTLEELTLQEPLILPGSGGVQLQVHVGDSDSGRRTVTVSSREGEGEWVRNAVGVLATADRETAPTPLDVWPPTGAEPVQTDGAYERFAQRGYGYGPAFQGLRQVWQVGDTVYAEVELPQAAEADVAGFGLHPALLDAALHGLLVASDGGTGTGLPFAWSGVRLLAGGARHLRVVLAAAQGGVSVTAFDGVGEPVLQVRSLALREASAGQLAGPGRQVRQSLFTVDWVPLPQVPAAPVQWVRHGESVGSVPVVVAVVPAAEPGVSAPRAAQLAAARVLGWVQQWLADPGTDDSRLVVWIQGAAAGQDLAGAAVAGLVRSAQSEHPGRLLLVDVDLSADLDPGRDADVDAVLAVALDADEPEVRISPAADGGGMVAFGRRLARASELALPCGSGWRVEVAQPGDLGSAAVVDAPDAGVVLSAGQVRVGLRAVGVNFRDVVAGLGMVADNRGLGGEGAGIVLETGPGVTGLTVGQSVMGLVPGWGPVGIVDSRLLAPIPRGWSFQQAAAVPVGFLTAFYALRDLAQAQPGQRVLIHAGTGGVGTAAVQLAQAWGLEVFATASPAKQQALRAIGVAETHIASTRDLAFCERFLGVTGGEGMDVVVNALAGEFTDASLRLLPRGGQFVEMGKTDIRDAAQVAESHPGVVYQAFDTMDAGAPRVAEMLAELGAMFDAGTLVPSPVTCFELSQAVAALRHLQAARHIGKVVVNVPAQWDPQGTVLITGGTGTLGGELARHLVNVRGMKHLLLMSRRGPAAPGAARLVAELAQSGAEVRVQAGDAADRDALASVLARIAGERPLTAVVHAAGVIDDATVESLTPERMAPVLAAKADAAWNLHELTEDTGLAGFVLYSSAAAVMGSPGQGSYAAANAFLDALATYRREQHLAGQSLAWGLWAQASEITGQLAGADLSRLRRGGVQPLSTEQGLALFEAATALGAPLAVPARLDLNALSRPGRPLLPLLRRLAVGTSVRPTAAVAGGAGGLAARLAALSPADREQEVLQIVRAAAAVVLGHSRPGDIDPQRAFREMGIDSLTGLELRNRLAAETGLSLPATLVFDYPVPLELARHLVAEVCGTAEAAGTPSAPAVRSGTDEPVAIVGMGCRFPGGAEDPEGFWQMVVGGSDAMSGFPADRGWDVDGLSDPDPGDAGAAFAPMGGFLDGAGDFDAEFFGISPREALGMDPQQRLLLETCWEALEDAGITPGSLRGSDTGVYAGIIASGYRAGEQDGAGGFGLTGTTASVASGRVAYSLGLQGPAVSIDTACSSSLTAIHLAAQALRSGECGLALAGGVTVMATPGAFTEFARQRGLAGDGRCKPFAEAADGTGWGEGVGMVVLERLSDARERGHRVLAVVAGSAVNQDGASNGLSAPNGPSQQRVIRAALASAGLQSADVDVVEAHGTGTALGDPIEAQALLATYGQGRPEGRPLLLGSVKSNIGHTQAAAGVAGVIKMVQAMRHGMLPQTLHVDAPSSHVDWSAGAVELLTEPREWPAGSGPRRAGVSAFGISGTNVHLILEQPAQDASVQDASALDAPVLDGLVSAGSVAWVVSARSGAALAGQAGRLAEFVAARPEVAAKDVAFSLAATRTTGFSHRLAVIGDERDQLVAGMAAVATGQEAPGVVTGSVGSASVSRPVFVFAGQGAQWVGMGLQLWDEEPVFAAVMERCERALAPFVDWQLRDVLADAELLARVDVVQAASWAVAVSLAELWRAYGVEPAAVAGHSQGEIAAACVAGGLSLEDGARVVALRSRALAGLAGTGGMVSVPAGLDEVGEWISRWGEDLSVAAVNGPRQVVVAGAASACAEFVDAYADRGARRIAVDYASHTAHVEAVKERLAEDLAAVVAGSSAVPFYSTLEACVLDTAELDGGYWFRNLREPVRFGEVVAGLAAEGHRVFVEVSPHPVLGLAIAQAGEDLVAAGTLQRGDGGRSRWLTALAGAYAAGVEVDWAVVAGEGAQTVALPTYPFQRERYWPKAVATRGDASSIGLQRSGYPLLGAAVWLAEGDGLVLTGRLSLAAMPWLADHAVHGTVLLPGTAFVDLAVHAGDLAGCGTLEELTLQEPLTLPGQGGVQLQVHVGDSDDDSGRRTVTVSSREGEGEWVRHAVGVLTPAGSEPAPAPLGAWPPAGAEPVPVDDAYEKLAQRGYGYGPAFQGLRQVWRAGDTVYAEVELPQAAEADAAGFGLHPALLDAALHGLLAASDGSGGTGLPFAWSGVRLLADGARHLRVVLAPGAGGISVTAFDGAGQPVLRARSLALREIPAGQLTSSGRQARQSLFTVDWVPLTAQASALGVHWVRHGQPVGSAPVVVAAVPAAPFGMSAPQAAQSAAATVLGWVQEWLADPETDNARLVIWTQGAAAGQDLAGAAVAGLVRSAQPEHPGRFLLVDVDSSAGLYPSYDADVETVLAAVLDADEPEVWVRPAADGGGVVAFGRRLARAGTEEPDTAPAEWDRQGTVLITGGTGALGGELARHLVDARGMRHLALMSRRGPAAPGVARLVAELAASGASVRVQAGDAAARDALASVLARIAGERPLTAVVHAAGVIDDATVESLTPERMAPVLAAKADAAWNLHELTEDAGLAGFVLYSSAAAVMGSPGQGSYAAANGFLDALADYRHGRQLAGQSLAWGLWAQSSEMTGHLNGTGLSRLRRGGVQPMTTEMGLALFDAATALGAPLAVPVLLDLTTLSRPGRPLPPLLRGLVAGAPARPTAAGSATAAPDAGGLAARLAEFSPADREQEVLQIVRAAAAAVLGHAGPGDIDPQRAFRELGLDSLTALELRNRLVAETGLSLPATLVFDYPVPLELARHLVTEACGTAEPLGESAVPAVRVGTDEPVAIVGIGCRFPGGAEGPEGFWRLVAGGSDAMAGFPSNRGWDLAGLPDLEPGDDEGARYAPVGGFLDGAGEFDAEFFGISPREALGMDPQQRLLLETCWEALEDAGITPGSLRGTDTGVYAGIITSGYRAGGQYGAGGYGMTGTTASVASGRVAYSLGLQGPAVSIDTACSSSLTAIHLAAQALRSGECGIALAGGVTVMATPGAYLEFARQRGLAADGRCKPFSDAADGTGWGEGVGMVVLERLSDARERGHRVLAVVAGSAINQDGASNGLSAPNGPSQQRVIRAALASAGLQSADVDVVEAHGTGTALGDPIEAQALLATYGQGRPEGRPLLLGSVKSNIGHTQAAAGVAGVIKMVQAMRHGMLPQTLHVDAPSSHVDWSAGAVELLTESREWPAGSGPRRAGVSAFGISGTNVHLILEQPAQDASVQDASALDAPVLDGLVSAGSVAWVVSARSGAALAGQAGRLAEFVAARPEVAAKDVAFSLAATRTTGFSHRLAVIGDERDQLVAGMAAVATGQEAPGVVTGSVGSASVSRPVFVFAGQGAQWVGMGLQLWDEELVFAAVMERCAAALEPFVDWQLRDVLGDAELLARVDVVQPASWAVAVSLAGLWRAYGVEPAAVAGHSQGEIAAACVAGGLSLEDGARVVALRSRALAGLAGTGGMVSVPAGLDEVGEWISRWGVDLSVAAVNGPRQVVVAGAASACAEFVDAYADRGARRIAVDYASHTAHVEAVQDRLAEDLAGVSPVSGSVPFYSTLEARVLDTAELDGGYWFRNLREPVRFGEVIAGLAAEGHRVFVEVSPHPVLGLAIVQAGEDLVAAGTLQRGDGGRSRWLAALAGAYAAGVEVDWAAVAGEGAQTVALPTYPFQRERYWPKAMAGRGDVSSAGQQQSGHPLLAAAVWLAEGDGLVLTGRLSLAAMPWLADHTVHGTVLLPGTAFVDLAIHAGDLAGCGTMEELTLQEPLILPGSGGVQLQVQVGDSDDDSGRRTVTVSSREGEGEWVRHAVGVLAAADGEPAPAPLGAWPPAGAESVPVDDAYEKFAQRGYGYGPAFQGLRQVWRAGDTVYADVELPQAAEADAAGFGLHPALLDAALHGLLTVGNSTSNGSGGTGLPFAWSGVRLLADGARHLRVVLAPTQGGVSVTAFDGAGQPVLQARSLALREIPAGQSAGPGRQVRQSLFTVDWVPLSAPQVADAEVRWVRHGGAELAPVVVAAVPAAEPGASAPQAAQLAAARVLGWVQQWLADPETDDSRLVVWTQGAAAGQDLAGAAVAGLVRSAQSEHPGRLLLVDVDPSAGLDPDRDADVDTVLAVSLDADEPEVRVRLAADGGGVAAFGRRLVRTGASGELMLPTGSGWRVEVAQPGDLGSAAVVDAPEADAALLAGQVRVGLRAAGVNFRDVVAGLGMVSDGRILGGEGAGIVLETGPGVNDLTVGQPVMGLLPGWGPVGVVDSRLVAAIPQGWSFQQAAAVPVGYLTAFYALRDLAQSQPGQRVLIHAGTGGVGTAAVQLAKEWGLEVFATASPAKQHALRAMGVADTHIASTRDLTFCERFLAVTGGEGMDVVVNALAGEFTDASLRLLPRGGRFVEMGKTDIRNPEQVAESHPGVVYRAFDLMDAGVPRVAEMLSELGGMFEAGTLTPPPVTCFELSQAVAALRHLQAARHIGKVVVNVPAQWDPQGTVLVTGGTGTLGGELARHLVDVRGMRHLLLMSRRGPVAPGVAHLAAELAASGASVQVQAGDAADRDALASVLAKNAVDRPLTAVVHAAGVIDDATVESLTPERMAKVLAAKADAAWNLHELTEDAGLAGFVLYSSAAAVMGSAGQGSYAAANAFLDALAAYRRDRHLAGQSLAWGLWAQASGMTGHLEGAGLSRLRRGGVQPLSTEQGLALFEAAAVLGSPLAVPARLEVTGLSRGGRPVPALLRGLAAGGVTERPTAAVAADAGGLAARLAALPPADREQEVLQTVRAAAAVVLGHARPGDIDPQRAFRELGLDSLTALELRNRLSAETGLSLPATLVFDHPVPLELARHLHDQLVPREAGAIETALADLDGLRAVLSAVTLDDVDRQRITEQLYALMADWRAQGSEANDEVDLDSATNEDLYQIIERGFGK</sequence>
<feature type="domain" description="Carrier" evidence="9">
    <location>
        <begin position="4033"/>
        <end position="4108"/>
    </location>
</feature>
<dbReference type="SMART" id="SM01294">
    <property type="entry name" value="PKS_PP_betabranch"/>
    <property type="match status" value="4"/>
</dbReference>
<dbReference type="InterPro" id="IPR006162">
    <property type="entry name" value="Ppantetheine_attach_site"/>
</dbReference>
<evidence type="ECO:0000256" key="1">
    <source>
        <dbReference type="ARBA" id="ARBA00004792"/>
    </source>
</evidence>
<feature type="region of interest" description="C-terminal hotdog fold" evidence="8">
    <location>
        <begin position="6894"/>
        <end position="7034"/>
    </location>
</feature>
<keyword evidence="3" id="KW-0597">Phosphoprotein</keyword>
<dbReference type="SUPFAM" id="SSF53901">
    <property type="entry name" value="Thiolase-like"/>
    <property type="match status" value="4"/>
</dbReference>
<dbReference type="FunFam" id="3.40.47.10:FF:000019">
    <property type="entry name" value="Polyketide synthase type I"/>
    <property type="match status" value="4"/>
</dbReference>
<feature type="region of interest" description="C-terminal hotdog fold" evidence="8">
    <location>
        <begin position="1059"/>
        <end position="1195"/>
    </location>
</feature>
<dbReference type="Pfam" id="PF08240">
    <property type="entry name" value="ADH_N"/>
    <property type="match status" value="2"/>
</dbReference>
<dbReference type="EMBL" id="QYCY01000001">
    <property type="protein sequence ID" value="RLV77512.1"/>
    <property type="molecule type" value="Genomic_DNA"/>
</dbReference>
<reference evidence="12 13" key="1">
    <citation type="journal article" date="2018" name="J. Biol. Chem.">
        <title>Discovery of the actinoplanic acid pathway in Streptomyces rapamycinicus reveals a genetically conserved synergism with rapamycin.</title>
        <authorList>
            <person name="Mrak P."/>
            <person name="Krastel P."/>
            <person name="Pivk Lukancic P."/>
            <person name="Tao J."/>
            <person name="Pistorius D."/>
            <person name="Moore C.M."/>
        </authorList>
    </citation>
    <scope>NUCLEOTIDE SEQUENCE [LARGE SCALE GENOMIC DNA]</scope>
    <source>
        <strain evidence="12 13">NRRL 5491</strain>
    </source>
</reference>
<dbReference type="InterPro" id="IPR036736">
    <property type="entry name" value="ACP-like_sf"/>
</dbReference>
<evidence type="ECO:0000256" key="4">
    <source>
        <dbReference type="ARBA" id="ARBA00022679"/>
    </source>
</evidence>
<protein>
    <submittedName>
        <fullName evidence="12">Type I polyketide synthase</fullName>
    </submittedName>
</protein>
<keyword evidence="6" id="KW-0511">Multifunctional enzyme</keyword>
<dbReference type="InterPro" id="IPR014030">
    <property type="entry name" value="Ketoacyl_synth_N"/>
</dbReference>
<comment type="pathway">
    <text evidence="1">Antibiotic biosynthesis.</text>
</comment>
<dbReference type="InterPro" id="IPR020841">
    <property type="entry name" value="PKS_Beta-ketoAc_synthase_dom"/>
</dbReference>
<dbReference type="PANTHER" id="PTHR43775:SF51">
    <property type="entry name" value="INACTIVE PHENOLPHTHIOCEROL SYNTHESIS POLYKETIDE SYNTHASE TYPE I PKS1-RELATED"/>
    <property type="match status" value="1"/>
</dbReference>
<dbReference type="Gene3D" id="3.10.129.110">
    <property type="entry name" value="Polyketide synthase dehydratase"/>
    <property type="match status" value="4"/>
</dbReference>
<dbReference type="Pfam" id="PF21089">
    <property type="entry name" value="PKS_DH_N"/>
    <property type="match status" value="4"/>
</dbReference>
<dbReference type="Proteomes" id="UP000281594">
    <property type="component" value="Unassembled WGS sequence"/>
</dbReference>
<dbReference type="Gene3D" id="3.40.47.10">
    <property type="match status" value="4"/>
</dbReference>
<evidence type="ECO:0000256" key="6">
    <source>
        <dbReference type="ARBA" id="ARBA00023268"/>
    </source>
</evidence>
<dbReference type="SMART" id="SM00825">
    <property type="entry name" value="PKS_KS"/>
    <property type="match status" value="4"/>
</dbReference>
<dbReference type="SUPFAM" id="SSF52151">
    <property type="entry name" value="FabD/lysophospholipase-like"/>
    <property type="match status" value="4"/>
</dbReference>
<feature type="active site" description="Proton donor; for dehydratase activity" evidence="8">
    <location>
        <position position="6955"/>
    </location>
</feature>
<comment type="caution">
    <text evidence="12">The sequence shown here is derived from an EMBL/GenBank/DDBJ whole genome shotgun (WGS) entry which is preliminary data.</text>
</comment>
<dbReference type="GO" id="GO:0033068">
    <property type="term" value="P:macrolide biosynthetic process"/>
    <property type="evidence" value="ECO:0007669"/>
    <property type="project" value="UniProtKB-ARBA"/>
</dbReference>
<dbReference type="PROSITE" id="PS00012">
    <property type="entry name" value="PHOSPHOPANTETHEINE"/>
    <property type="match status" value="4"/>
</dbReference>
<dbReference type="SMART" id="SM00829">
    <property type="entry name" value="PKS_ER"/>
    <property type="match status" value="3"/>
</dbReference>
<dbReference type="InterPro" id="IPR014031">
    <property type="entry name" value="Ketoacyl_synth_C"/>
</dbReference>
<dbReference type="SUPFAM" id="SSF51735">
    <property type="entry name" value="NAD(P)-binding Rossmann-fold domains"/>
    <property type="match status" value="11"/>
</dbReference>
<dbReference type="Pfam" id="PF22953">
    <property type="entry name" value="SpnB_Rossmann"/>
    <property type="match status" value="4"/>
</dbReference>
<dbReference type="Pfam" id="PF14765">
    <property type="entry name" value="PS-DH"/>
    <property type="match status" value="4"/>
</dbReference>
<gene>
    <name evidence="12" type="ORF">D3C57_104045</name>
</gene>
<dbReference type="SUPFAM" id="SSF47336">
    <property type="entry name" value="ACP-like"/>
    <property type="match status" value="4"/>
</dbReference>
<feature type="domain" description="Carrier" evidence="9">
    <location>
        <begin position="5767"/>
        <end position="5842"/>
    </location>
</feature>
<dbReference type="InterPro" id="IPR011032">
    <property type="entry name" value="GroES-like_sf"/>
</dbReference>
<dbReference type="Gene3D" id="3.30.70.3290">
    <property type="match status" value="4"/>
</dbReference>
<dbReference type="InterPro" id="IPR016036">
    <property type="entry name" value="Malonyl_transacylase_ACP-bd"/>
</dbReference>
<feature type="active site" description="Proton acceptor; for dehydratase activity" evidence="8">
    <location>
        <position position="3012"/>
    </location>
</feature>
<feature type="domain" description="Ketosynthase family 3 (KS3)" evidence="10">
    <location>
        <begin position="5862"/>
        <end position="6286"/>
    </location>
</feature>
<dbReference type="Pfam" id="PF02801">
    <property type="entry name" value="Ketoacyl-synt_C"/>
    <property type="match status" value="4"/>
</dbReference>
<dbReference type="InterPro" id="IPR050091">
    <property type="entry name" value="PKS_NRPS_Biosynth_Enz"/>
</dbReference>
<dbReference type="PROSITE" id="PS52004">
    <property type="entry name" value="KS3_2"/>
    <property type="match status" value="4"/>
</dbReference>
<dbReference type="Gene3D" id="1.10.1200.10">
    <property type="entry name" value="ACP-like"/>
    <property type="match status" value="4"/>
</dbReference>
<keyword evidence="2" id="KW-0596">Phosphopantetheine</keyword>
<evidence type="ECO:0000256" key="2">
    <source>
        <dbReference type="ARBA" id="ARBA00022450"/>
    </source>
</evidence>
<evidence type="ECO:0000256" key="7">
    <source>
        <dbReference type="ARBA" id="ARBA00023315"/>
    </source>
</evidence>
<feature type="region of interest" description="C-terminal hotdog fold" evidence="8">
    <location>
        <begin position="3113"/>
        <end position="3249"/>
    </location>
</feature>
<organism evidence="12 13">
    <name type="scientific">Streptomyces rapamycinicus (strain ATCC 29253 / DSM 41530 / NRRL 5491 / AYB-994)</name>
    <name type="common">Streptomyces hygroscopicus (strain ATCC 29253)</name>
    <dbReference type="NCBI Taxonomy" id="1343740"/>
    <lineage>
        <taxon>Bacteria</taxon>
        <taxon>Bacillati</taxon>
        <taxon>Actinomycetota</taxon>
        <taxon>Actinomycetes</taxon>
        <taxon>Kitasatosporales</taxon>
        <taxon>Streptomycetaceae</taxon>
        <taxon>Streptomyces</taxon>
        <taxon>Streptomyces violaceusniger group</taxon>
    </lineage>
</organism>
<dbReference type="InterPro" id="IPR049551">
    <property type="entry name" value="PKS_DH_C"/>
</dbReference>
<accession>A0A3L8RF13</accession>
<dbReference type="InterPro" id="IPR049900">
    <property type="entry name" value="PKS_mFAS_DH"/>
</dbReference>
<feature type="domain" description="PKS/mFAS DH" evidence="11">
    <location>
        <begin position="6759"/>
        <end position="7034"/>
    </location>
</feature>
<dbReference type="PROSITE" id="PS52019">
    <property type="entry name" value="PKS_MFAS_DH"/>
    <property type="match status" value="4"/>
</dbReference>
<dbReference type="InterPro" id="IPR014043">
    <property type="entry name" value="Acyl_transferase_dom"/>
</dbReference>
<feature type="domain" description="Ketosynthase family 3 (KS3)" evidence="10">
    <location>
        <begin position="36"/>
        <end position="457"/>
    </location>
</feature>
<feature type="region of interest" description="N-terminal hotdog fold" evidence="8">
    <location>
        <begin position="6759"/>
        <end position="6881"/>
    </location>
</feature>
<dbReference type="Pfam" id="PF00109">
    <property type="entry name" value="ketoacyl-synt"/>
    <property type="match status" value="4"/>
</dbReference>
<dbReference type="InterPro" id="IPR013968">
    <property type="entry name" value="PKS_KR"/>
</dbReference>
<dbReference type="InterPro" id="IPR001227">
    <property type="entry name" value="Ac_transferase_dom_sf"/>
</dbReference>
<feature type="region of interest" description="N-terminal hotdog fold" evidence="8">
    <location>
        <begin position="2980"/>
        <end position="3100"/>
    </location>
</feature>
<evidence type="ECO:0000259" key="9">
    <source>
        <dbReference type="PROSITE" id="PS50075"/>
    </source>
</evidence>
<dbReference type="InterPro" id="IPR055123">
    <property type="entry name" value="SpnB-like_Rossmann"/>
</dbReference>
<dbReference type="InterPro" id="IPR032821">
    <property type="entry name" value="PKS_assoc"/>
</dbReference>
<dbReference type="InterPro" id="IPR016039">
    <property type="entry name" value="Thiolase-like"/>
</dbReference>
<dbReference type="FunFam" id="1.10.1200.10:FF:000007">
    <property type="entry name" value="Probable polyketide synthase pks17"/>
    <property type="match status" value="4"/>
</dbReference>
<evidence type="ECO:0000256" key="8">
    <source>
        <dbReference type="PROSITE-ProRule" id="PRU01363"/>
    </source>
</evidence>
<dbReference type="InterPro" id="IPR013154">
    <property type="entry name" value="ADH-like_N"/>
</dbReference>
<dbReference type="InterPro" id="IPR020807">
    <property type="entry name" value="PKS_DH"/>
</dbReference>
<evidence type="ECO:0000256" key="5">
    <source>
        <dbReference type="ARBA" id="ARBA00023194"/>
    </source>
</evidence>
<dbReference type="InterPro" id="IPR036291">
    <property type="entry name" value="NAD(P)-bd_dom_sf"/>
</dbReference>
<feature type="region of interest" description="C-terminal hotdog fold" evidence="8">
    <location>
        <begin position="5159"/>
        <end position="5295"/>
    </location>
</feature>
<dbReference type="GO" id="GO:0004312">
    <property type="term" value="F:fatty acid synthase activity"/>
    <property type="evidence" value="ECO:0007669"/>
    <property type="project" value="TreeGrafter"/>
</dbReference>
<dbReference type="Gene3D" id="3.40.366.10">
    <property type="entry name" value="Malonyl-Coenzyme A Acyl Carrier Protein, domain 2"/>
    <property type="match status" value="4"/>
</dbReference>
<dbReference type="Pfam" id="PF16197">
    <property type="entry name" value="KAsynt_C_assoc"/>
    <property type="match status" value="3"/>
</dbReference>
<dbReference type="CDD" id="cd05195">
    <property type="entry name" value="enoyl_red"/>
    <property type="match status" value="3"/>
</dbReference>
<dbReference type="InterPro" id="IPR042104">
    <property type="entry name" value="PKS_dehydratase_sf"/>
</dbReference>
<dbReference type="Pfam" id="PF00698">
    <property type="entry name" value="Acyl_transf_1"/>
    <property type="match status" value="4"/>
</dbReference>
<feature type="domain" description="PKS/mFAS DH" evidence="11">
    <location>
        <begin position="926"/>
        <end position="1195"/>
    </location>
</feature>
<proteinExistence type="predicted"/>
<dbReference type="CDD" id="cd08956">
    <property type="entry name" value="KR_3_FAS_SDR_x"/>
    <property type="match status" value="4"/>
</dbReference>
<dbReference type="InterPro" id="IPR049552">
    <property type="entry name" value="PKS_DH_N"/>
</dbReference>
<dbReference type="InterPro" id="IPR016035">
    <property type="entry name" value="Acyl_Trfase/lysoPLipase"/>
</dbReference>
<dbReference type="Pfam" id="PF22621">
    <property type="entry name" value="CurL-like_PKS_C"/>
    <property type="match status" value="1"/>
</dbReference>
<feature type="active site" description="Proton acceptor; for dehydratase activity" evidence="8">
    <location>
        <position position="6791"/>
    </location>
</feature>
<dbReference type="InterPro" id="IPR009081">
    <property type="entry name" value="PP-bd_ACP"/>
</dbReference>
<dbReference type="InterPro" id="IPR057326">
    <property type="entry name" value="KR_dom"/>
</dbReference>
<feature type="region of interest" description="N-terminal hotdog fold" evidence="8">
    <location>
        <begin position="5024"/>
        <end position="5146"/>
    </location>
</feature>
<dbReference type="GO" id="GO:0031177">
    <property type="term" value="F:phosphopantetheine binding"/>
    <property type="evidence" value="ECO:0007669"/>
    <property type="project" value="InterPro"/>
</dbReference>
<dbReference type="SMART" id="SM00823">
    <property type="entry name" value="PKS_PP"/>
    <property type="match status" value="4"/>
</dbReference>
<feature type="active site" description="Proton acceptor; for dehydratase activity" evidence="8">
    <location>
        <position position="958"/>
    </location>
</feature>
<keyword evidence="5" id="KW-0045">Antibiotic biosynthesis</keyword>
<dbReference type="Pfam" id="PF00550">
    <property type="entry name" value="PP-binding"/>
    <property type="match status" value="4"/>
</dbReference>
<dbReference type="SUPFAM" id="SSF50129">
    <property type="entry name" value="GroES-like"/>
    <property type="match status" value="3"/>
</dbReference>
<feature type="domain" description="Ketosynthase family 3 (KS3)" evidence="10">
    <location>
        <begin position="2075"/>
        <end position="2496"/>
    </location>
</feature>
<feature type="active site" description="Proton donor; for dehydratase activity" evidence="8">
    <location>
        <position position="1120"/>
    </location>
</feature>
<keyword evidence="7" id="KW-0012">Acyltransferase</keyword>
<evidence type="ECO:0000259" key="11">
    <source>
        <dbReference type="PROSITE" id="PS52019"/>
    </source>
</evidence>
<evidence type="ECO:0000259" key="10">
    <source>
        <dbReference type="PROSITE" id="PS52004"/>
    </source>
</evidence>
<dbReference type="STRING" id="1343740.M271_39580"/>
<dbReference type="Gene3D" id="3.90.180.10">
    <property type="entry name" value="Medium-chain alcohol dehydrogenases, catalytic domain"/>
    <property type="match status" value="3"/>
</dbReference>
<dbReference type="SMART" id="SM00827">
    <property type="entry name" value="PKS_AT"/>
    <property type="match status" value="4"/>
</dbReference>
<feature type="region of interest" description="N-terminal hotdog fold" evidence="8">
    <location>
        <begin position="926"/>
        <end position="1046"/>
    </location>
</feature>
<dbReference type="InterPro" id="IPR018201">
    <property type="entry name" value="Ketoacyl_synth_AS"/>
</dbReference>
<dbReference type="FunFam" id="3.40.50.720:FF:000209">
    <property type="entry name" value="Polyketide synthase Pks12"/>
    <property type="match status" value="3"/>
</dbReference>
<feature type="domain" description="Carrier" evidence="9">
    <location>
        <begin position="1980"/>
        <end position="2055"/>
    </location>
</feature>
<dbReference type="SMART" id="SM00822">
    <property type="entry name" value="PKS_KR"/>
    <property type="match status" value="4"/>
</dbReference>
<dbReference type="PROSITE" id="PS50075">
    <property type="entry name" value="CARRIER"/>
    <property type="match status" value="4"/>
</dbReference>
<dbReference type="Pfam" id="PF08659">
    <property type="entry name" value="KR"/>
    <property type="match status" value="4"/>
</dbReference>
<evidence type="ECO:0000313" key="12">
    <source>
        <dbReference type="EMBL" id="RLV77512.1"/>
    </source>
</evidence>
<dbReference type="CDD" id="cd00833">
    <property type="entry name" value="PKS"/>
    <property type="match status" value="4"/>
</dbReference>
<evidence type="ECO:0000256" key="3">
    <source>
        <dbReference type="ARBA" id="ARBA00022553"/>
    </source>
</evidence>
<feature type="domain" description="PKS/mFAS DH" evidence="11">
    <location>
        <begin position="5024"/>
        <end position="5295"/>
    </location>
</feature>
<feature type="domain" description="Ketosynthase family 3 (KS3)" evidence="10">
    <location>
        <begin position="4128"/>
        <end position="4551"/>
    </location>
</feature>
<dbReference type="SMART" id="SM00826">
    <property type="entry name" value="PKS_DH"/>
    <property type="match status" value="4"/>
</dbReference>
<dbReference type="Gene3D" id="3.40.50.11460">
    <property type="match status" value="3"/>
</dbReference>